<sequence>MPKKLEKKLKAEAKKKGFTGKRADKYVYGGLRKTGWVPSTQKKQKTRGKKK</sequence>
<name>A0A6M3K462_9ZZZZ</name>
<protein>
    <submittedName>
        <fullName evidence="1">Uncharacterized protein</fullName>
    </submittedName>
</protein>
<dbReference type="AlphaFoldDB" id="A0A6M3K462"/>
<gene>
    <name evidence="1" type="ORF">MM415A01404_0003</name>
</gene>
<organism evidence="1">
    <name type="scientific">viral metagenome</name>
    <dbReference type="NCBI Taxonomy" id="1070528"/>
    <lineage>
        <taxon>unclassified sequences</taxon>
        <taxon>metagenomes</taxon>
        <taxon>organismal metagenomes</taxon>
    </lineage>
</organism>
<accession>A0A6M3K462</accession>
<evidence type="ECO:0000313" key="1">
    <source>
        <dbReference type="EMBL" id="QJA76884.1"/>
    </source>
</evidence>
<proteinExistence type="predicted"/>
<dbReference type="EMBL" id="MT142250">
    <property type="protein sequence ID" value="QJA76884.1"/>
    <property type="molecule type" value="Genomic_DNA"/>
</dbReference>
<reference evidence="1" key="1">
    <citation type="submission" date="2020-03" db="EMBL/GenBank/DDBJ databases">
        <title>The deep terrestrial virosphere.</title>
        <authorList>
            <person name="Holmfeldt K."/>
            <person name="Nilsson E."/>
            <person name="Simone D."/>
            <person name="Lopez-Fernandez M."/>
            <person name="Wu X."/>
            <person name="de Brujin I."/>
            <person name="Lundin D."/>
            <person name="Andersson A."/>
            <person name="Bertilsson S."/>
            <person name="Dopson M."/>
        </authorList>
    </citation>
    <scope>NUCLEOTIDE SEQUENCE</scope>
    <source>
        <strain evidence="1">MM415A01404</strain>
    </source>
</reference>